<organism evidence="2 3">
    <name type="scientific">Burkholderia gladioli</name>
    <name type="common">Pseudomonas marginata</name>
    <name type="synonym">Phytomonas marginata</name>
    <dbReference type="NCBI Taxonomy" id="28095"/>
    <lineage>
        <taxon>Bacteria</taxon>
        <taxon>Pseudomonadati</taxon>
        <taxon>Pseudomonadota</taxon>
        <taxon>Betaproteobacteria</taxon>
        <taxon>Burkholderiales</taxon>
        <taxon>Burkholderiaceae</taxon>
        <taxon>Burkholderia</taxon>
    </lineage>
</organism>
<evidence type="ECO:0000313" key="3">
    <source>
        <dbReference type="Proteomes" id="UP001059745"/>
    </source>
</evidence>
<dbReference type="Pfam" id="PF18426">
    <property type="entry name" value="Tli4_C"/>
    <property type="match status" value="1"/>
</dbReference>
<dbReference type="EMBL" id="CP104215">
    <property type="protein sequence ID" value="UWX74377.1"/>
    <property type="molecule type" value="Genomic_DNA"/>
</dbReference>
<proteinExistence type="predicted"/>
<gene>
    <name evidence="2" type="ORF">NYZ96_22885</name>
</gene>
<name>A0AB38U3A3_BURGA</name>
<dbReference type="RefSeq" id="WP_186034107.1">
    <property type="nucleotide sequence ID" value="NZ_CADETE010000019.1"/>
</dbReference>
<dbReference type="InterPro" id="IPR041290">
    <property type="entry name" value="Tli4_C"/>
</dbReference>
<protein>
    <submittedName>
        <fullName evidence="2">T6SS immunity protein Tli4 family protein</fullName>
    </submittedName>
</protein>
<evidence type="ECO:0000259" key="1">
    <source>
        <dbReference type="Pfam" id="PF18426"/>
    </source>
</evidence>
<sequence>MSNSPHPAAESMHTTCVGRYTIDLPKSATDFQIGQRINGIQIDVKYPANAELQQQKIAEDARADTDKTTSTLAGLPANAPETSIFQISDDTQNLHTVRGYILKQDVLYSFSSQVLSDSVSGAKVAISKLMQAILPRENSDLPKGAGICIEHGFIPGDRESGESVSMVVNLPEVDSRFGINFNTSSRGTKENIISRMSSLPLPLANLVSSSSTILRSESKQIASRKGDEYDLIDKSSKAASFEWVAMPNENGALEPGIDVTLFSNGAVQDEKIGPLLGMWDVILHSLKHR</sequence>
<evidence type="ECO:0000313" key="2">
    <source>
        <dbReference type="EMBL" id="UWX74377.1"/>
    </source>
</evidence>
<reference evidence="2" key="1">
    <citation type="submission" date="2022-09" db="EMBL/GenBank/DDBJ databases">
        <title>Genomic of Burkholderia gladioli.</title>
        <authorList>
            <person name="Wu H."/>
        </authorList>
    </citation>
    <scope>NUCLEOTIDE SEQUENCE</scope>
    <source>
        <strain evidence="2">ZN-S4</strain>
    </source>
</reference>
<accession>A0AB38U3A3</accession>
<dbReference type="AlphaFoldDB" id="A0AB38U3A3"/>
<feature type="domain" description="Tle cognate immunity protein 4 C-terminal" evidence="1">
    <location>
        <begin position="141"/>
        <end position="289"/>
    </location>
</feature>
<dbReference type="Proteomes" id="UP001059745">
    <property type="component" value="Chromosome 2"/>
</dbReference>